<dbReference type="InterPro" id="IPR052514">
    <property type="entry name" value="SAM-dependent_MTase"/>
</dbReference>
<keyword evidence="3" id="KW-1185">Reference proteome</keyword>
<dbReference type="Proteomes" id="UP000179284">
    <property type="component" value="Chromosome I"/>
</dbReference>
<evidence type="ECO:0000313" key="3">
    <source>
        <dbReference type="Proteomes" id="UP000179284"/>
    </source>
</evidence>
<dbReference type="KEGG" id="bhu:bhn_I0469"/>
<protein>
    <submittedName>
        <fullName evidence="2">SAM-dependent methyltransferase</fullName>
    </submittedName>
</protein>
<evidence type="ECO:0000313" key="2">
    <source>
        <dbReference type="EMBL" id="AOZ95503.1"/>
    </source>
</evidence>
<proteinExistence type="predicted"/>
<dbReference type="InterPro" id="IPR006342">
    <property type="entry name" value="FkbM_mtfrase"/>
</dbReference>
<dbReference type="AlphaFoldDB" id="A0A1D9NZ09"/>
<dbReference type="EMBL" id="CP017831">
    <property type="protein sequence ID" value="AOZ95503.1"/>
    <property type="molecule type" value="Genomic_DNA"/>
</dbReference>
<dbReference type="NCBIfam" id="TIGR01444">
    <property type="entry name" value="fkbM_fam"/>
    <property type="match status" value="1"/>
</dbReference>
<feature type="domain" description="Methyltransferase FkbM" evidence="1">
    <location>
        <begin position="90"/>
        <end position="245"/>
    </location>
</feature>
<keyword evidence="2" id="KW-0489">Methyltransferase</keyword>
<dbReference type="GO" id="GO:0032259">
    <property type="term" value="P:methylation"/>
    <property type="evidence" value="ECO:0007669"/>
    <property type="project" value="UniProtKB-KW"/>
</dbReference>
<dbReference type="PANTHER" id="PTHR34203:SF15">
    <property type="entry name" value="SLL1173 PROTEIN"/>
    <property type="match status" value="1"/>
</dbReference>
<organism evidence="2 3">
    <name type="scientific">Butyrivibrio hungatei</name>
    <dbReference type="NCBI Taxonomy" id="185008"/>
    <lineage>
        <taxon>Bacteria</taxon>
        <taxon>Bacillati</taxon>
        <taxon>Bacillota</taxon>
        <taxon>Clostridia</taxon>
        <taxon>Lachnospirales</taxon>
        <taxon>Lachnospiraceae</taxon>
        <taxon>Butyrivibrio</taxon>
    </lineage>
</organism>
<dbReference type="GO" id="GO:0008168">
    <property type="term" value="F:methyltransferase activity"/>
    <property type="evidence" value="ECO:0007669"/>
    <property type="project" value="UniProtKB-KW"/>
</dbReference>
<name>A0A1D9NZ09_9FIRM</name>
<evidence type="ECO:0000259" key="1">
    <source>
        <dbReference type="Pfam" id="PF05050"/>
    </source>
</evidence>
<dbReference type="Gene3D" id="3.40.50.150">
    <property type="entry name" value="Vaccinia Virus protein VP39"/>
    <property type="match status" value="1"/>
</dbReference>
<reference evidence="3" key="1">
    <citation type="submission" date="2016-10" db="EMBL/GenBank/DDBJ databases">
        <title>The complete genome sequence of the rumen bacterium Butyrivibrio hungatei MB2003.</title>
        <authorList>
            <person name="Palevich N."/>
            <person name="Kelly W.J."/>
            <person name="Leahy S.C."/>
            <person name="Altermann E."/>
            <person name="Rakonjac J."/>
            <person name="Attwood G.T."/>
        </authorList>
    </citation>
    <scope>NUCLEOTIDE SEQUENCE [LARGE SCALE GENOMIC DNA]</scope>
    <source>
        <strain evidence="3">MB2003</strain>
    </source>
</reference>
<keyword evidence="2" id="KW-0808">Transferase</keyword>
<accession>A0A1D9NZ09</accession>
<dbReference type="PANTHER" id="PTHR34203">
    <property type="entry name" value="METHYLTRANSFERASE, FKBM FAMILY PROTEIN"/>
    <property type="match status" value="1"/>
</dbReference>
<dbReference type="InterPro" id="IPR029063">
    <property type="entry name" value="SAM-dependent_MTases_sf"/>
</dbReference>
<gene>
    <name evidence="2" type="ORF">bhn_I0469</name>
</gene>
<dbReference type="Pfam" id="PF05050">
    <property type="entry name" value="Methyltransf_21"/>
    <property type="match status" value="1"/>
</dbReference>
<dbReference type="SUPFAM" id="SSF53335">
    <property type="entry name" value="S-adenosyl-L-methionine-dependent methyltransferases"/>
    <property type="match status" value="1"/>
</dbReference>
<sequence length="264" mass="29840">MITRISQIMGVFGIKGTISIGYIKLLNRLKVKKIIGVNIKSINKTIYVRSNTSDVGLLKDFFWNNTYGGENQYEIDFSNYNLGDVNTIIDAGANIGLFSVKFSAKYPDARFFCIEPEDSNFEMLKKNTEKINAKCIKAGVWYKDCKLNVATTPLSSGNVGFIVEESDDGNGIEGTSIPSIMINNCINEIDILKMDIEGSEFNIFQHVNLVEWIKKIKVLIIEVHDFYHEGGSEEIKNIMTSMGFELIKCNEDLVFISRELRKDI</sequence>
<dbReference type="OrthoDB" id="2039449at2"/>